<dbReference type="AlphaFoldDB" id="A0A380W6P2"/>
<protein>
    <submittedName>
        <fullName evidence="1">Uncharacterized protein</fullName>
    </submittedName>
</protein>
<dbReference type="Proteomes" id="UP000254343">
    <property type="component" value="Unassembled WGS sequence"/>
</dbReference>
<evidence type="ECO:0000313" key="1">
    <source>
        <dbReference type="EMBL" id="SUU83835.1"/>
    </source>
</evidence>
<evidence type="ECO:0000313" key="2">
    <source>
        <dbReference type="Proteomes" id="UP000254343"/>
    </source>
</evidence>
<gene>
    <name evidence="1" type="ORF">NCTC12722_01014</name>
</gene>
<proteinExistence type="predicted"/>
<name>A0A380W6P2_AFIFE</name>
<dbReference type="EMBL" id="UIGB01000001">
    <property type="protein sequence ID" value="SUU83835.1"/>
    <property type="molecule type" value="Genomic_DNA"/>
</dbReference>
<sequence length="66" mass="7529">MLDDHETERMLGKAVLQCWGRLPHDVQEMIFEGAVDGGPNRARSDLALRLHEVHPRTEHNSASKRI</sequence>
<accession>A0A380W6P2</accession>
<dbReference type="OrthoDB" id="7376110at2"/>
<dbReference type="RefSeq" id="WP_002718614.1">
    <property type="nucleotide sequence ID" value="NZ_UFSI01000001.1"/>
</dbReference>
<reference evidence="1 2" key="1">
    <citation type="submission" date="2018-06" db="EMBL/GenBank/DDBJ databases">
        <authorList>
            <consortium name="Pathogen Informatics"/>
            <person name="Doyle S."/>
        </authorList>
    </citation>
    <scope>NUCLEOTIDE SEQUENCE [LARGE SCALE GENOMIC DNA]</scope>
    <source>
        <strain evidence="1 2">NCTC12722</strain>
    </source>
</reference>
<organism evidence="1 2">
    <name type="scientific">Afipia felis</name>
    <name type="common">Cat scratch disease bacillus</name>
    <dbReference type="NCBI Taxonomy" id="1035"/>
    <lineage>
        <taxon>Bacteria</taxon>
        <taxon>Pseudomonadati</taxon>
        <taxon>Pseudomonadota</taxon>
        <taxon>Alphaproteobacteria</taxon>
        <taxon>Hyphomicrobiales</taxon>
        <taxon>Nitrobacteraceae</taxon>
        <taxon>Afipia</taxon>
    </lineage>
</organism>